<evidence type="ECO:0008006" key="4">
    <source>
        <dbReference type="Google" id="ProtNLM"/>
    </source>
</evidence>
<proteinExistence type="predicted"/>
<organism evidence="2 3">
    <name type="scientific">Carpediemonas membranifera</name>
    <dbReference type="NCBI Taxonomy" id="201153"/>
    <lineage>
        <taxon>Eukaryota</taxon>
        <taxon>Metamonada</taxon>
        <taxon>Carpediemonas-like organisms</taxon>
        <taxon>Carpediemonas</taxon>
    </lineage>
</organism>
<dbReference type="InterPro" id="IPR011009">
    <property type="entry name" value="Kinase-like_dom_sf"/>
</dbReference>
<evidence type="ECO:0000256" key="1">
    <source>
        <dbReference type="SAM" id="MobiDB-lite"/>
    </source>
</evidence>
<feature type="region of interest" description="Disordered" evidence="1">
    <location>
        <begin position="291"/>
        <end position="346"/>
    </location>
</feature>
<dbReference type="Proteomes" id="UP000717585">
    <property type="component" value="Unassembled WGS sequence"/>
</dbReference>
<comment type="caution">
    <text evidence="2">The sequence shown here is derived from an EMBL/GenBank/DDBJ whole genome shotgun (WGS) entry which is preliminary data.</text>
</comment>
<dbReference type="EMBL" id="JAHDYR010000025">
    <property type="protein sequence ID" value="KAG9393305.1"/>
    <property type="molecule type" value="Genomic_DNA"/>
</dbReference>
<reference evidence="2" key="1">
    <citation type="submission" date="2021-05" db="EMBL/GenBank/DDBJ databases">
        <title>A free-living protist that lacks canonical eukaryotic 1 DNA replication and segregation systems.</title>
        <authorList>
            <person name="Salas-Leiva D.E."/>
            <person name="Tromer E.C."/>
            <person name="Curtis B.A."/>
            <person name="Jerlstrom-Hultqvist J."/>
            <person name="Kolisko M."/>
            <person name="Yi Z."/>
            <person name="Salas-Leiva J.S."/>
            <person name="Gallot-Lavallee L."/>
            <person name="Kops G.J.P.L."/>
            <person name="Archibald J.M."/>
            <person name="Simpson A.G.B."/>
            <person name="Roger A.J."/>
        </authorList>
    </citation>
    <scope>NUCLEOTIDE SEQUENCE</scope>
    <source>
        <strain evidence="2">BICM</strain>
    </source>
</reference>
<dbReference type="OrthoDB" id="5418235at2759"/>
<dbReference type="SUPFAM" id="SSF56112">
    <property type="entry name" value="Protein kinase-like (PK-like)"/>
    <property type="match status" value="1"/>
</dbReference>
<dbReference type="Gene3D" id="1.10.510.10">
    <property type="entry name" value="Transferase(Phosphotransferase) domain 1"/>
    <property type="match status" value="1"/>
</dbReference>
<name>A0A8J6AV58_9EUKA</name>
<sequence>MIVCVLLFLVALLLTIGGATFIILALIRPFYGYHGPIINDADVMVEPNPGRKPLPQLTHDTVRITPRQTAQGRHIRNLSFEDNKVYQGWVGGDRPSRIICHKTESKEQKENADRVLAATRAQHAANIVGACRIYGFLRDNQHQFFFKEMPTRCLEVMISTRVLIFLWQTRLQMARDVATTMAQAHAQGLTHGNLSGFTVQQFNEHAKVDGFGLDSASNIEDPVTHDIEMFGRLFWRVIHRRPLPPSRADLDIPAPVGCPVELAAAVRACVRRVNERPADFNAVCKLLGCPFNSPSTNPTPTPRHNDDDRPDYIAPASDPFVPDSGEHSTPDYVQPMSPSTQAPPPARIAAIGRWNDGMYRQ</sequence>
<protein>
    <recommendedName>
        <fullName evidence="4">Protein kinase domain-containing protein</fullName>
    </recommendedName>
</protein>
<evidence type="ECO:0000313" key="3">
    <source>
        <dbReference type="Proteomes" id="UP000717585"/>
    </source>
</evidence>
<accession>A0A8J6AV58</accession>
<evidence type="ECO:0000313" key="2">
    <source>
        <dbReference type="EMBL" id="KAG9393305.1"/>
    </source>
</evidence>
<gene>
    <name evidence="2" type="ORF">J8273_3439</name>
</gene>
<dbReference type="AlphaFoldDB" id="A0A8J6AV58"/>
<keyword evidence="3" id="KW-1185">Reference proteome</keyword>